<feature type="region of interest" description="Disordered" evidence="1">
    <location>
        <begin position="21"/>
        <end position="95"/>
    </location>
</feature>
<dbReference type="AlphaFoldDB" id="A0AAU9WWS0"/>
<feature type="region of interest" description="Disordered" evidence="1">
    <location>
        <begin position="112"/>
        <end position="135"/>
    </location>
</feature>
<evidence type="ECO:0008006" key="4">
    <source>
        <dbReference type="Google" id="ProtNLM"/>
    </source>
</evidence>
<comment type="caution">
    <text evidence="2">The sequence shown here is derived from an EMBL/GenBank/DDBJ whole genome shotgun (WGS) entry which is preliminary data.</text>
</comment>
<gene>
    <name evidence="2" type="ORF">PMEA_00013537</name>
</gene>
<sequence length="348" mass="39436">SGDNASAVSVKSCALALCPTDNTERRNSQRLSTEEYASKEPRKASIERFAAADDCLDTVDNSAEPRPCSPEEKKDSPAKQDNVVNNFPDAEPSTSFGMAMFSNLAAWRVKDETSEDDKSSEGQSDEDCAKQQSNRKYPLSFLDKNAVEPLEIGPSFKNKEPFATPVTTSAQESPGCDNAQDDQVTEEILFDREVPESNQYEDALYRLGVKTEDGKDIIFIDTDKLPKKEHFKNKKEFKQAVREFISYLEAFILTYVDTHHFLIVVHGGSEKCTIKDELRTKIYQKLKTGFLDRLSKCIIFKPQRKLKALGLLLRPFLNREMKQRIAMTTSKRYLHDIQGIPDFVTKHL</sequence>
<evidence type="ECO:0000313" key="3">
    <source>
        <dbReference type="Proteomes" id="UP001159428"/>
    </source>
</evidence>
<proteinExistence type="predicted"/>
<accession>A0AAU9WWS0</accession>
<dbReference type="Proteomes" id="UP001159428">
    <property type="component" value="Unassembled WGS sequence"/>
</dbReference>
<dbReference type="EMBL" id="CALNXJ010000023">
    <property type="protein sequence ID" value="CAH3128566.1"/>
    <property type="molecule type" value="Genomic_DNA"/>
</dbReference>
<dbReference type="InterPro" id="IPR036865">
    <property type="entry name" value="CRAL-TRIO_dom_sf"/>
</dbReference>
<feature type="region of interest" description="Disordered" evidence="1">
    <location>
        <begin position="152"/>
        <end position="179"/>
    </location>
</feature>
<keyword evidence="3" id="KW-1185">Reference proteome</keyword>
<dbReference type="Gene3D" id="3.40.525.10">
    <property type="entry name" value="CRAL-TRIO lipid binding domain"/>
    <property type="match status" value="1"/>
</dbReference>
<reference evidence="2 3" key="1">
    <citation type="submission" date="2022-05" db="EMBL/GenBank/DDBJ databases">
        <authorList>
            <consortium name="Genoscope - CEA"/>
            <person name="William W."/>
        </authorList>
    </citation>
    <scope>NUCLEOTIDE SEQUENCE [LARGE SCALE GENOMIC DNA]</scope>
</reference>
<feature type="non-terminal residue" evidence="2">
    <location>
        <position position="1"/>
    </location>
</feature>
<protein>
    <recommendedName>
        <fullName evidence="4">CRAL-TRIO domain-containing protein</fullName>
    </recommendedName>
</protein>
<feature type="compositionally biased region" description="Basic and acidic residues" evidence="1">
    <location>
        <begin position="22"/>
        <end position="46"/>
    </location>
</feature>
<evidence type="ECO:0000256" key="1">
    <source>
        <dbReference type="SAM" id="MobiDB-lite"/>
    </source>
</evidence>
<name>A0AAU9WWS0_9CNID</name>
<evidence type="ECO:0000313" key="2">
    <source>
        <dbReference type="EMBL" id="CAH3128566.1"/>
    </source>
</evidence>
<organism evidence="2 3">
    <name type="scientific">Pocillopora meandrina</name>
    <dbReference type="NCBI Taxonomy" id="46732"/>
    <lineage>
        <taxon>Eukaryota</taxon>
        <taxon>Metazoa</taxon>
        <taxon>Cnidaria</taxon>
        <taxon>Anthozoa</taxon>
        <taxon>Hexacorallia</taxon>
        <taxon>Scleractinia</taxon>
        <taxon>Astrocoeniina</taxon>
        <taxon>Pocilloporidae</taxon>
        <taxon>Pocillopora</taxon>
    </lineage>
</organism>
<feature type="compositionally biased region" description="Basic and acidic residues" evidence="1">
    <location>
        <begin position="69"/>
        <end position="78"/>
    </location>
</feature>